<evidence type="ECO:0000313" key="1">
    <source>
        <dbReference type="EMBL" id="OWF54637.1"/>
    </source>
</evidence>
<name>A0A210R0V2_MIZYE</name>
<protein>
    <submittedName>
        <fullName evidence="1">Uncharacterized protein</fullName>
    </submittedName>
</protein>
<reference evidence="1 2" key="1">
    <citation type="journal article" date="2017" name="Nat. Ecol. Evol.">
        <title>Scallop genome provides insights into evolution of bilaterian karyotype and development.</title>
        <authorList>
            <person name="Wang S."/>
            <person name="Zhang J."/>
            <person name="Jiao W."/>
            <person name="Li J."/>
            <person name="Xun X."/>
            <person name="Sun Y."/>
            <person name="Guo X."/>
            <person name="Huan P."/>
            <person name="Dong B."/>
            <person name="Zhang L."/>
            <person name="Hu X."/>
            <person name="Sun X."/>
            <person name="Wang J."/>
            <person name="Zhao C."/>
            <person name="Wang Y."/>
            <person name="Wang D."/>
            <person name="Huang X."/>
            <person name="Wang R."/>
            <person name="Lv J."/>
            <person name="Li Y."/>
            <person name="Zhang Z."/>
            <person name="Liu B."/>
            <person name="Lu W."/>
            <person name="Hui Y."/>
            <person name="Liang J."/>
            <person name="Zhou Z."/>
            <person name="Hou R."/>
            <person name="Li X."/>
            <person name="Liu Y."/>
            <person name="Li H."/>
            <person name="Ning X."/>
            <person name="Lin Y."/>
            <person name="Zhao L."/>
            <person name="Xing Q."/>
            <person name="Dou J."/>
            <person name="Li Y."/>
            <person name="Mao J."/>
            <person name="Guo H."/>
            <person name="Dou H."/>
            <person name="Li T."/>
            <person name="Mu C."/>
            <person name="Jiang W."/>
            <person name="Fu Q."/>
            <person name="Fu X."/>
            <person name="Miao Y."/>
            <person name="Liu J."/>
            <person name="Yu Q."/>
            <person name="Li R."/>
            <person name="Liao H."/>
            <person name="Li X."/>
            <person name="Kong Y."/>
            <person name="Jiang Z."/>
            <person name="Chourrout D."/>
            <person name="Li R."/>
            <person name="Bao Z."/>
        </authorList>
    </citation>
    <scope>NUCLEOTIDE SEQUENCE [LARGE SCALE GENOMIC DNA]</scope>
    <source>
        <strain evidence="1 2">PY_sf001</strain>
    </source>
</reference>
<proteinExistence type="predicted"/>
<dbReference type="EMBL" id="NEDP02000942">
    <property type="protein sequence ID" value="OWF54637.1"/>
    <property type="molecule type" value="Genomic_DNA"/>
</dbReference>
<keyword evidence="2" id="KW-1185">Reference proteome</keyword>
<comment type="caution">
    <text evidence="1">The sequence shown here is derived from an EMBL/GenBank/DDBJ whole genome shotgun (WGS) entry which is preliminary data.</text>
</comment>
<gene>
    <name evidence="1" type="ORF">KP79_PYT25380</name>
</gene>
<evidence type="ECO:0000313" key="2">
    <source>
        <dbReference type="Proteomes" id="UP000242188"/>
    </source>
</evidence>
<dbReference type="AlphaFoldDB" id="A0A210R0V2"/>
<organism evidence="1 2">
    <name type="scientific">Mizuhopecten yessoensis</name>
    <name type="common">Japanese scallop</name>
    <name type="synonym">Patinopecten yessoensis</name>
    <dbReference type="NCBI Taxonomy" id="6573"/>
    <lineage>
        <taxon>Eukaryota</taxon>
        <taxon>Metazoa</taxon>
        <taxon>Spiralia</taxon>
        <taxon>Lophotrochozoa</taxon>
        <taxon>Mollusca</taxon>
        <taxon>Bivalvia</taxon>
        <taxon>Autobranchia</taxon>
        <taxon>Pteriomorphia</taxon>
        <taxon>Pectinida</taxon>
        <taxon>Pectinoidea</taxon>
        <taxon>Pectinidae</taxon>
        <taxon>Mizuhopecten</taxon>
    </lineage>
</organism>
<dbReference type="Proteomes" id="UP000242188">
    <property type="component" value="Unassembled WGS sequence"/>
</dbReference>
<sequence>MPVLNCPIDGCTYATPDVDAIVDAALITTHATIHNANASPAAIAKLQDKVSHLHLGYRNIAHQPLLLGDPYPPEKDLLA</sequence>
<accession>A0A210R0V2</accession>